<dbReference type="PANTHER" id="PTHR16517:SF7">
    <property type="entry name" value="PROTEIN KING TUBBY"/>
    <property type="match status" value="1"/>
</dbReference>
<dbReference type="InterPro" id="IPR000007">
    <property type="entry name" value="Tubby_C"/>
</dbReference>
<reference evidence="2" key="1">
    <citation type="submission" date="2021-01" db="EMBL/GenBank/DDBJ databases">
        <authorList>
            <consortium name="Genoscope - CEA"/>
            <person name="William W."/>
        </authorList>
    </citation>
    <scope>NUCLEOTIDE SEQUENCE</scope>
</reference>
<sequence>MFLNNISDSDDDDKDAPNVCLDTLGLSQEIDNKLTKVLIKNKYYKKNLGGEGAFYESNEIDLNTFTFEKNVFDQCRKQSLESVEIDQFKLLEIPQGASQDILDPLILSKQVSQSQQCQRDAIETSNNWVLEEIQKQQQYLEQLEKLEQFEKLEQQECQIEICNFQETSLSDLISIPPICPYSEKISQIQLPQPLQSFLVNSIPTEGMFQCKIIRDQSGLNRFMPKYRMYWCQNSQFLLAAKKSLNKNKYIITQDQEFQQNDQQILGKVEQSKQSKADYYLFDNGQKKKEQNVKRLRTQIGSVFFDTNQENKGRPRRMALVLRKSEKEIVQFISRKPQIINTQQCKKQIFKYRIKIVLFRFLWKSQKSFCKEFLISIKRRRKRFNLCIIWQN</sequence>
<dbReference type="OrthoDB" id="8775810at2759"/>
<accession>A0A8S1K4Z5</accession>
<proteinExistence type="predicted"/>
<dbReference type="Pfam" id="PF01167">
    <property type="entry name" value="Tub"/>
    <property type="match status" value="1"/>
</dbReference>
<name>A0A8S1K4Z5_9CILI</name>
<dbReference type="EMBL" id="CAJJDN010000005">
    <property type="protein sequence ID" value="CAD8050428.1"/>
    <property type="molecule type" value="Genomic_DNA"/>
</dbReference>
<evidence type="ECO:0000313" key="3">
    <source>
        <dbReference type="Proteomes" id="UP000692954"/>
    </source>
</evidence>
<evidence type="ECO:0000259" key="1">
    <source>
        <dbReference type="Pfam" id="PF01167"/>
    </source>
</evidence>
<gene>
    <name evidence="2" type="ORF">PSON_ATCC_30995.1.T0050010</name>
</gene>
<keyword evidence="3" id="KW-1185">Reference proteome</keyword>
<organism evidence="2 3">
    <name type="scientific">Paramecium sonneborni</name>
    <dbReference type="NCBI Taxonomy" id="65129"/>
    <lineage>
        <taxon>Eukaryota</taxon>
        <taxon>Sar</taxon>
        <taxon>Alveolata</taxon>
        <taxon>Ciliophora</taxon>
        <taxon>Intramacronucleata</taxon>
        <taxon>Oligohymenophorea</taxon>
        <taxon>Peniculida</taxon>
        <taxon>Parameciidae</taxon>
        <taxon>Paramecium</taxon>
    </lineage>
</organism>
<evidence type="ECO:0000313" key="2">
    <source>
        <dbReference type="EMBL" id="CAD8050428.1"/>
    </source>
</evidence>
<dbReference type="AlphaFoldDB" id="A0A8S1K4Z5"/>
<dbReference type="Proteomes" id="UP000692954">
    <property type="component" value="Unassembled WGS sequence"/>
</dbReference>
<protein>
    <recommendedName>
        <fullName evidence="1">Tubby C-terminal domain-containing protein</fullName>
    </recommendedName>
</protein>
<dbReference type="PANTHER" id="PTHR16517">
    <property type="entry name" value="TUBBY-RELATED"/>
    <property type="match status" value="1"/>
</dbReference>
<comment type="caution">
    <text evidence="2">The sequence shown here is derived from an EMBL/GenBank/DDBJ whole genome shotgun (WGS) entry which is preliminary data.</text>
</comment>
<feature type="domain" description="Tubby C-terminal" evidence="1">
    <location>
        <begin position="200"/>
        <end position="340"/>
    </location>
</feature>